<evidence type="ECO:0000256" key="1">
    <source>
        <dbReference type="SAM" id="MobiDB-lite"/>
    </source>
</evidence>
<dbReference type="KEGG" id="chya:V22_35520"/>
<name>A0A517TD40_9PLAN</name>
<keyword evidence="3" id="KW-1185">Reference proteome</keyword>
<dbReference type="Proteomes" id="UP000319976">
    <property type="component" value="Chromosome"/>
</dbReference>
<gene>
    <name evidence="2" type="ORF">V22_35520</name>
</gene>
<dbReference type="RefSeq" id="WP_231734065.1">
    <property type="nucleotide sequence ID" value="NZ_CP036316.1"/>
</dbReference>
<organism evidence="2 3">
    <name type="scientific">Calycomorphotria hydatis</name>
    <dbReference type="NCBI Taxonomy" id="2528027"/>
    <lineage>
        <taxon>Bacteria</taxon>
        <taxon>Pseudomonadati</taxon>
        <taxon>Planctomycetota</taxon>
        <taxon>Planctomycetia</taxon>
        <taxon>Planctomycetales</taxon>
        <taxon>Planctomycetaceae</taxon>
        <taxon>Calycomorphotria</taxon>
    </lineage>
</organism>
<evidence type="ECO:0008006" key="4">
    <source>
        <dbReference type="Google" id="ProtNLM"/>
    </source>
</evidence>
<dbReference type="EMBL" id="CP036316">
    <property type="protein sequence ID" value="QDT66287.1"/>
    <property type="molecule type" value="Genomic_DNA"/>
</dbReference>
<evidence type="ECO:0000313" key="3">
    <source>
        <dbReference type="Proteomes" id="UP000319976"/>
    </source>
</evidence>
<protein>
    <recommendedName>
        <fullName evidence="4">PilZ domain-containing protein</fullName>
    </recommendedName>
</protein>
<evidence type="ECO:0000313" key="2">
    <source>
        <dbReference type="EMBL" id="QDT66287.1"/>
    </source>
</evidence>
<dbReference type="AlphaFoldDB" id="A0A517TD40"/>
<feature type="region of interest" description="Disordered" evidence="1">
    <location>
        <begin position="1"/>
        <end position="22"/>
    </location>
</feature>
<accession>A0A517TD40</accession>
<reference evidence="2 3" key="1">
    <citation type="submission" date="2019-02" db="EMBL/GenBank/DDBJ databases">
        <title>Deep-cultivation of Planctomycetes and their phenomic and genomic characterization uncovers novel biology.</title>
        <authorList>
            <person name="Wiegand S."/>
            <person name="Jogler M."/>
            <person name="Boedeker C."/>
            <person name="Pinto D."/>
            <person name="Vollmers J."/>
            <person name="Rivas-Marin E."/>
            <person name="Kohn T."/>
            <person name="Peeters S.H."/>
            <person name="Heuer A."/>
            <person name="Rast P."/>
            <person name="Oberbeckmann S."/>
            <person name="Bunk B."/>
            <person name="Jeske O."/>
            <person name="Meyerdierks A."/>
            <person name="Storesund J.E."/>
            <person name="Kallscheuer N."/>
            <person name="Luecker S."/>
            <person name="Lage O.M."/>
            <person name="Pohl T."/>
            <person name="Merkel B.J."/>
            <person name="Hornburger P."/>
            <person name="Mueller R.-W."/>
            <person name="Bruemmer F."/>
            <person name="Labrenz M."/>
            <person name="Spormann A.M."/>
            <person name="Op den Camp H."/>
            <person name="Overmann J."/>
            <person name="Amann R."/>
            <person name="Jetten M.S.M."/>
            <person name="Mascher T."/>
            <person name="Medema M.H."/>
            <person name="Devos D.P."/>
            <person name="Kaster A.-K."/>
            <person name="Ovreas L."/>
            <person name="Rohde M."/>
            <person name="Galperin M.Y."/>
            <person name="Jogler C."/>
        </authorList>
    </citation>
    <scope>NUCLEOTIDE SEQUENCE [LARGE SCALE GENOMIC DNA]</scope>
    <source>
        <strain evidence="2 3">V22</strain>
    </source>
</reference>
<proteinExistence type="predicted"/>
<sequence length="143" mass="15940">MTPPLSENAEQEKMATDPWSRPTVDELQQILDSIEPGDFTNAREAERLSLNVPAEIKTMRGNTVEAMTREISRQGIGLLHRGSISPGPVTVKMASETRKFEYHVQLEWCYPCENGMFLSGGRFIQNALPGPKNDGESGTFELE</sequence>